<protein>
    <submittedName>
        <fullName evidence="2">Helix-turn-helix domain-containing protein</fullName>
    </submittedName>
</protein>
<reference evidence="2 3" key="1">
    <citation type="journal article" date="2015" name="Int. J. Syst. Evol. Microbiol.">
        <title>Micromonospora costi sp. nov., isolated from a leaf of Costus speciosus.</title>
        <authorList>
            <person name="Thawai C."/>
        </authorList>
    </citation>
    <scope>NUCLEOTIDE SEQUENCE [LARGE SCALE GENOMIC DNA]</scope>
    <source>
        <strain evidence="2 3">CS1-12</strain>
    </source>
</reference>
<keyword evidence="3" id="KW-1185">Reference proteome</keyword>
<comment type="caution">
    <text evidence="2">The sequence shown here is derived from an EMBL/GenBank/DDBJ whole genome shotgun (WGS) entry which is preliminary data.</text>
</comment>
<proteinExistence type="predicted"/>
<dbReference type="InterPro" id="IPR041657">
    <property type="entry name" value="HTH_17"/>
</dbReference>
<dbReference type="SUPFAM" id="SSF46955">
    <property type="entry name" value="Putative DNA-binding domain"/>
    <property type="match status" value="1"/>
</dbReference>
<evidence type="ECO:0000313" key="3">
    <source>
        <dbReference type="Proteomes" id="UP000279968"/>
    </source>
</evidence>
<organism evidence="2 3">
    <name type="scientific">Micromonospora costi</name>
    <dbReference type="NCBI Taxonomy" id="1530042"/>
    <lineage>
        <taxon>Bacteria</taxon>
        <taxon>Bacillati</taxon>
        <taxon>Actinomycetota</taxon>
        <taxon>Actinomycetes</taxon>
        <taxon>Micromonosporales</taxon>
        <taxon>Micromonosporaceae</taxon>
        <taxon>Micromonospora</taxon>
    </lineage>
</organism>
<dbReference type="InterPro" id="IPR009061">
    <property type="entry name" value="DNA-bd_dom_put_sf"/>
</dbReference>
<dbReference type="Pfam" id="PF12728">
    <property type="entry name" value="HTH_17"/>
    <property type="match status" value="1"/>
</dbReference>
<dbReference type="AlphaFoldDB" id="A0A3B0A6I4"/>
<dbReference type="Gene3D" id="1.10.1660.10">
    <property type="match status" value="1"/>
</dbReference>
<evidence type="ECO:0000313" key="2">
    <source>
        <dbReference type="EMBL" id="RKN55983.1"/>
    </source>
</evidence>
<evidence type="ECO:0000259" key="1">
    <source>
        <dbReference type="Pfam" id="PF12728"/>
    </source>
</evidence>
<dbReference type="Proteomes" id="UP000279968">
    <property type="component" value="Unassembled WGS sequence"/>
</dbReference>
<accession>A0A3B0A6I4</accession>
<gene>
    <name evidence="2" type="ORF">D7193_15475</name>
</gene>
<sequence length="76" mass="8734">MTLEVLQTGEPVPEGRWMRIGEVAEALGVSVGTARNYFDAGAFRKDKTRRLAHGDRRVRSEEVDRYLRELDEQRGE</sequence>
<dbReference type="EMBL" id="RBAN01000002">
    <property type="protein sequence ID" value="RKN55983.1"/>
    <property type="molecule type" value="Genomic_DNA"/>
</dbReference>
<name>A0A3B0A6I4_9ACTN</name>
<feature type="domain" description="Helix-turn-helix" evidence="1">
    <location>
        <begin position="17"/>
        <end position="69"/>
    </location>
</feature>